<dbReference type="Gramene" id="EOX99124">
    <property type="protein sequence ID" value="EOX99124"/>
    <property type="gene ID" value="TCM_007733"/>
</dbReference>
<dbReference type="EMBL" id="CM001880">
    <property type="protein sequence ID" value="EOX99124.1"/>
    <property type="molecule type" value="Genomic_DNA"/>
</dbReference>
<feature type="compositionally biased region" description="Polar residues" evidence="1">
    <location>
        <begin position="94"/>
        <end position="121"/>
    </location>
</feature>
<dbReference type="OMA" id="CSKFRLK"/>
<dbReference type="eggNOG" id="ENOG502S53K">
    <property type="taxonomic scope" value="Eukaryota"/>
</dbReference>
<feature type="region of interest" description="Disordered" evidence="1">
    <location>
        <begin position="32"/>
        <end position="172"/>
    </location>
</feature>
<dbReference type="Proteomes" id="UP000026915">
    <property type="component" value="Chromosome 2"/>
</dbReference>
<gene>
    <name evidence="3" type="ORF">TCM_007733</name>
</gene>
<sequence>MAEPQMKTHQTNRRSSCFIGCFGFSGKEKPLKKTIHARSKKETRLLSWPMFRSSVRKSRTKTVPVDNTEKAEGADGNKSHTSKLIKRKSDTKLSSKPQNPVTNHTPSPQNSEAEQVASCNQAAREKPKETRQGPEPNIILGNRKLSEPTRTGSSPPGSPNVKPKSKTQTKLSHTVSLPVLEENKRVGNPRMHLREVQRKNNEVVEKIDPVLGMSIIMVTLIIMLLWGRLCAILCTSAWFYFCPRFRSTINNNDTAVRGTANSSDLDLDSEEYKKKVVLEGFLQRNHRLT</sequence>
<evidence type="ECO:0000313" key="4">
    <source>
        <dbReference type="Proteomes" id="UP000026915"/>
    </source>
</evidence>
<organism evidence="3 4">
    <name type="scientific">Theobroma cacao</name>
    <name type="common">Cacao</name>
    <name type="synonym">Cocoa</name>
    <dbReference type="NCBI Taxonomy" id="3641"/>
    <lineage>
        <taxon>Eukaryota</taxon>
        <taxon>Viridiplantae</taxon>
        <taxon>Streptophyta</taxon>
        <taxon>Embryophyta</taxon>
        <taxon>Tracheophyta</taxon>
        <taxon>Spermatophyta</taxon>
        <taxon>Magnoliopsida</taxon>
        <taxon>eudicotyledons</taxon>
        <taxon>Gunneridae</taxon>
        <taxon>Pentapetalae</taxon>
        <taxon>rosids</taxon>
        <taxon>malvids</taxon>
        <taxon>Malvales</taxon>
        <taxon>Malvaceae</taxon>
        <taxon>Byttnerioideae</taxon>
        <taxon>Theobroma</taxon>
    </lineage>
</organism>
<feature type="compositionally biased region" description="Basic residues" evidence="1">
    <location>
        <begin position="32"/>
        <end position="41"/>
    </location>
</feature>
<evidence type="ECO:0000256" key="1">
    <source>
        <dbReference type="SAM" id="MobiDB-lite"/>
    </source>
</evidence>
<feature type="transmembrane region" description="Helical" evidence="2">
    <location>
        <begin position="215"/>
        <end position="241"/>
    </location>
</feature>
<keyword evidence="2" id="KW-1133">Transmembrane helix</keyword>
<evidence type="ECO:0000313" key="3">
    <source>
        <dbReference type="EMBL" id="EOX99124.1"/>
    </source>
</evidence>
<dbReference type="InterPro" id="IPR040411">
    <property type="entry name" value="At5g23160-like"/>
</dbReference>
<dbReference type="InParanoid" id="A0A061E266"/>
<keyword evidence="2" id="KW-0812">Transmembrane</keyword>
<dbReference type="PANTHER" id="PTHR34379">
    <property type="entry name" value="OS07G0553800 PROTEIN"/>
    <property type="match status" value="1"/>
</dbReference>
<dbReference type="PANTHER" id="PTHR34379:SF3">
    <property type="entry name" value="PROTEIN, PUTATIVE-RELATED"/>
    <property type="match status" value="1"/>
</dbReference>
<name>A0A061E266_THECC</name>
<dbReference type="STRING" id="3641.A0A061E266"/>
<protein>
    <submittedName>
        <fullName evidence="3">Uncharacterized protein isoform 1</fullName>
    </submittedName>
</protein>
<dbReference type="AlphaFoldDB" id="A0A061E266"/>
<feature type="compositionally biased region" description="Basic and acidic residues" evidence="1">
    <location>
        <begin position="123"/>
        <end position="132"/>
    </location>
</feature>
<feature type="compositionally biased region" description="Basic and acidic residues" evidence="1">
    <location>
        <begin position="67"/>
        <end position="78"/>
    </location>
</feature>
<dbReference type="FunCoup" id="A0A061E266">
    <property type="interactions" value="44"/>
</dbReference>
<reference evidence="3 4" key="1">
    <citation type="journal article" date="2013" name="Genome Biol.">
        <title>The genome sequence of the most widely cultivated cacao type and its use to identify candidate genes regulating pod color.</title>
        <authorList>
            <person name="Motamayor J.C."/>
            <person name="Mockaitis K."/>
            <person name="Schmutz J."/>
            <person name="Haiminen N."/>
            <person name="Iii D.L."/>
            <person name="Cornejo O."/>
            <person name="Findley S.D."/>
            <person name="Zheng P."/>
            <person name="Utro F."/>
            <person name="Royaert S."/>
            <person name="Saski C."/>
            <person name="Jenkins J."/>
            <person name="Podicheti R."/>
            <person name="Zhao M."/>
            <person name="Scheffler B.E."/>
            <person name="Stack J.C."/>
            <person name="Feltus F.A."/>
            <person name="Mustiga G.M."/>
            <person name="Amores F."/>
            <person name="Phillips W."/>
            <person name="Marelli J.P."/>
            <person name="May G.D."/>
            <person name="Shapiro H."/>
            <person name="Ma J."/>
            <person name="Bustamante C.D."/>
            <person name="Schnell R.J."/>
            <person name="Main D."/>
            <person name="Gilbert D."/>
            <person name="Parida L."/>
            <person name="Kuhn D.N."/>
        </authorList>
    </citation>
    <scope>NUCLEOTIDE SEQUENCE [LARGE SCALE GENOMIC DNA]</scope>
    <source>
        <strain evidence="4">cv. Matina 1-6</strain>
    </source>
</reference>
<proteinExistence type="predicted"/>
<keyword evidence="4" id="KW-1185">Reference proteome</keyword>
<evidence type="ECO:0000256" key="2">
    <source>
        <dbReference type="SAM" id="Phobius"/>
    </source>
</evidence>
<accession>A0A061E266</accession>
<keyword evidence="2" id="KW-0472">Membrane</keyword>